<sequence length="225" mass="26467">VAIVILATPALFEHATIRSMSLREIFIFILTTLILFIIRYCWLTLIIIISVIFEENKIFPKYVEKFKSIMDPLDRWARNSKFKGGILWVSVLSGPFALEMSITWFIPMMKLLLFLLWKLFLILIRYCWLLLFLIGSEILEEAGIFPKYVAKYKQLKQQIERWSKDDKLKIGTVIFSVLSGPFLLEMFLFYGIMAIVTAIIFVVKKTFFYLASIFGFYCLSRLIHR</sequence>
<proteinExistence type="predicted"/>
<feature type="non-terminal residue" evidence="2">
    <location>
        <position position="1"/>
    </location>
</feature>
<dbReference type="EMBL" id="CAJOBI010201026">
    <property type="protein sequence ID" value="CAF4991870.1"/>
    <property type="molecule type" value="Genomic_DNA"/>
</dbReference>
<dbReference type="Proteomes" id="UP000676336">
    <property type="component" value="Unassembled WGS sequence"/>
</dbReference>
<keyword evidence="1" id="KW-0472">Membrane</keyword>
<keyword evidence="1" id="KW-1133">Transmembrane helix</keyword>
<name>A0A8S3D8E4_9BILA</name>
<organism evidence="2 3">
    <name type="scientific">Rotaria magnacalcarata</name>
    <dbReference type="NCBI Taxonomy" id="392030"/>
    <lineage>
        <taxon>Eukaryota</taxon>
        <taxon>Metazoa</taxon>
        <taxon>Spiralia</taxon>
        <taxon>Gnathifera</taxon>
        <taxon>Rotifera</taxon>
        <taxon>Eurotatoria</taxon>
        <taxon>Bdelloidea</taxon>
        <taxon>Philodinida</taxon>
        <taxon>Philodinidae</taxon>
        <taxon>Rotaria</taxon>
    </lineage>
</organism>
<feature type="transmembrane region" description="Helical" evidence="1">
    <location>
        <begin position="112"/>
        <end position="134"/>
    </location>
</feature>
<reference evidence="2" key="1">
    <citation type="submission" date="2021-02" db="EMBL/GenBank/DDBJ databases">
        <authorList>
            <person name="Nowell W R."/>
        </authorList>
    </citation>
    <scope>NUCLEOTIDE SEQUENCE</scope>
</reference>
<comment type="caution">
    <text evidence="2">The sequence shown here is derived from an EMBL/GenBank/DDBJ whole genome shotgun (WGS) entry which is preliminary data.</text>
</comment>
<accession>A0A8S3D8E4</accession>
<gene>
    <name evidence="2" type="ORF">SMN809_LOCUS56343</name>
</gene>
<feature type="transmembrane region" description="Helical" evidence="1">
    <location>
        <begin position="25"/>
        <end position="53"/>
    </location>
</feature>
<feature type="transmembrane region" description="Helical" evidence="1">
    <location>
        <begin position="173"/>
        <end position="201"/>
    </location>
</feature>
<evidence type="ECO:0000313" key="2">
    <source>
        <dbReference type="EMBL" id="CAF4991870.1"/>
    </source>
</evidence>
<protein>
    <submittedName>
        <fullName evidence="2">Uncharacterized protein</fullName>
    </submittedName>
</protein>
<feature type="transmembrane region" description="Helical" evidence="1">
    <location>
        <begin position="85"/>
        <end position="106"/>
    </location>
</feature>
<keyword evidence="1" id="KW-0812">Transmembrane</keyword>
<evidence type="ECO:0000313" key="3">
    <source>
        <dbReference type="Proteomes" id="UP000676336"/>
    </source>
</evidence>
<evidence type="ECO:0000256" key="1">
    <source>
        <dbReference type="SAM" id="Phobius"/>
    </source>
</evidence>
<dbReference type="AlphaFoldDB" id="A0A8S3D8E4"/>